<evidence type="ECO:0000313" key="3">
    <source>
        <dbReference type="EMBL" id="BBL71404.1"/>
    </source>
</evidence>
<dbReference type="Pfam" id="PF00027">
    <property type="entry name" value="cNMP_binding"/>
    <property type="match status" value="1"/>
</dbReference>
<dbReference type="InterPro" id="IPR000595">
    <property type="entry name" value="cNMP-bd_dom"/>
</dbReference>
<dbReference type="CDD" id="cd00038">
    <property type="entry name" value="CAP_ED"/>
    <property type="match status" value="1"/>
</dbReference>
<dbReference type="InterPro" id="IPR001932">
    <property type="entry name" value="PPM-type_phosphatase-like_dom"/>
</dbReference>
<gene>
    <name evidence="3" type="ORF">MoryE10_20100</name>
</gene>
<protein>
    <submittedName>
        <fullName evidence="3">Stage II sporulation protein E</fullName>
    </submittedName>
</protein>
<dbReference type="SMART" id="SM00100">
    <property type="entry name" value="cNMP"/>
    <property type="match status" value="1"/>
</dbReference>
<dbReference type="Pfam" id="PF13581">
    <property type="entry name" value="HATPase_c_2"/>
    <property type="match status" value="1"/>
</dbReference>
<reference evidence="3" key="1">
    <citation type="submission" date="2019-06" db="EMBL/GenBank/DDBJ databases">
        <title>Complete genome sequence of Methylogaea oryzae strain JCM16910.</title>
        <authorList>
            <person name="Asakawa S."/>
        </authorList>
    </citation>
    <scope>NUCLEOTIDE SEQUENCE</scope>
    <source>
        <strain evidence="3">E10</strain>
    </source>
</reference>
<name>A0A8D4VRV4_9GAMM</name>
<dbReference type="RefSeq" id="WP_221046967.1">
    <property type="nucleotide sequence ID" value="NZ_AP019782.1"/>
</dbReference>
<dbReference type="AlphaFoldDB" id="A0A8D4VRV4"/>
<dbReference type="Pfam" id="PF07228">
    <property type="entry name" value="SpoIIE"/>
    <property type="match status" value="1"/>
</dbReference>
<proteinExistence type="predicted"/>
<dbReference type="PROSITE" id="PS50042">
    <property type="entry name" value="CNMP_BINDING_3"/>
    <property type="match status" value="1"/>
</dbReference>
<dbReference type="GO" id="GO:0016791">
    <property type="term" value="F:phosphatase activity"/>
    <property type="evidence" value="ECO:0007669"/>
    <property type="project" value="TreeGrafter"/>
</dbReference>
<dbReference type="InterPro" id="IPR052016">
    <property type="entry name" value="Bact_Sigma-Reg"/>
</dbReference>
<dbReference type="KEGG" id="moz:MoryE10_20100"/>
<dbReference type="SMART" id="SM00331">
    <property type="entry name" value="PP2C_SIG"/>
    <property type="match status" value="1"/>
</dbReference>
<organism evidence="3 4">
    <name type="scientific">Methylogaea oryzae</name>
    <dbReference type="NCBI Taxonomy" id="1295382"/>
    <lineage>
        <taxon>Bacteria</taxon>
        <taxon>Pseudomonadati</taxon>
        <taxon>Pseudomonadota</taxon>
        <taxon>Gammaproteobacteria</taxon>
        <taxon>Methylococcales</taxon>
        <taxon>Methylococcaceae</taxon>
        <taxon>Methylogaea</taxon>
    </lineage>
</organism>
<dbReference type="PANTHER" id="PTHR43156:SF2">
    <property type="entry name" value="STAGE II SPORULATION PROTEIN E"/>
    <property type="match status" value="1"/>
</dbReference>
<feature type="domain" description="Cyclic nucleotide-binding" evidence="2">
    <location>
        <begin position="188"/>
        <end position="306"/>
    </location>
</feature>
<dbReference type="PANTHER" id="PTHR43156">
    <property type="entry name" value="STAGE II SPORULATION PROTEIN E-RELATED"/>
    <property type="match status" value="1"/>
</dbReference>
<evidence type="ECO:0000313" key="4">
    <source>
        <dbReference type="Proteomes" id="UP000824988"/>
    </source>
</evidence>
<evidence type="ECO:0000259" key="2">
    <source>
        <dbReference type="PROSITE" id="PS50042"/>
    </source>
</evidence>
<dbReference type="EMBL" id="AP019782">
    <property type="protein sequence ID" value="BBL71404.1"/>
    <property type="molecule type" value="Genomic_DNA"/>
</dbReference>
<evidence type="ECO:0000256" key="1">
    <source>
        <dbReference type="ARBA" id="ARBA00022801"/>
    </source>
</evidence>
<keyword evidence="4" id="KW-1185">Reference proteome</keyword>
<keyword evidence="1" id="KW-0378">Hydrolase</keyword>
<dbReference type="InterPro" id="IPR003594">
    <property type="entry name" value="HATPase_dom"/>
</dbReference>
<dbReference type="CDD" id="cd16936">
    <property type="entry name" value="HATPase_RsbW-like"/>
    <property type="match status" value="1"/>
</dbReference>
<sequence>MTGLPRLHRLTLLSTPQLTSEASAWLRELGKNQELDEELLFNLDLCASELLTNIGDYAYGGAVGEIGLELLLNRNAATLTLVDAGPPFDPLAQPAPTLPDSLENAPTGGLGIHLVRQFADTVHYERSDERNRLTVCFGSTPLAPRQRERRSGQEVAFPLIRGDGTWVEHDQRKGSDRRALGFISRTVIFRDVPYREVEHIVSCCELRTCPSGEVLFHAGRHHHCVLVIVDGRLEVRLDSPESRTGIEIGPGECVGELSVADGKPNSAWVVAATPVRLLVIPEAVFLDQVLSIPAIARNLIVVLSERMRRSNAQITARLRAALELEALQRELDVARQIQSSMLPAAPLFPIQEDIRGRGFMRAARHVGGDFYDAFPLGDGRFFLAIGDVCNKGTPAALFMVRALTLLRSEALRPEDDAGRHLARLAAHSNELLCDSNEAQQFVTLFCAIVDLPQGRLHYVNAGHNPPLLRLPNAAPAFIEGPRNPLVGLVPGLSYAVDSCDFPAGSLLLLYTDGVTEAECADGGLFSDETLHRLLADNNAADADACVEQVIAAVDAFAAGHPQSDDITLLAVHRQTP</sequence>
<dbReference type="Proteomes" id="UP000824988">
    <property type="component" value="Chromosome"/>
</dbReference>
<accession>A0A8D4VRV4</accession>